<comment type="caution">
    <text evidence="3">The sequence shown here is derived from an EMBL/GenBank/DDBJ whole genome shotgun (WGS) entry which is preliminary data.</text>
</comment>
<dbReference type="Gene3D" id="3.40.50.1110">
    <property type="entry name" value="SGNH hydrolase"/>
    <property type="match status" value="1"/>
</dbReference>
<dbReference type="SUPFAM" id="SSF52266">
    <property type="entry name" value="SGNH hydrolase"/>
    <property type="match status" value="1"/>
</dbReference>
<dbReference type="RefSeq" id="WP_247028215.1">
    <property type="nucleotide sequence ID" value="NZ_JALKCH010000004.1"/>
</dbReference>
<keyword evidence="2" id="KW-0732">Signal</keyword>
<dbReference type="InterPro" id="IPR057572">
    <property type="entry name" value="NonGDSL"/>
</dbReference>
<dbReference type="PANTHER" id="PTHR30383">
    <property type="entry name" value="THIOESTERASE 1/PROTEASE 1/LYSOPHOSPHOLIPASE L1"/>
    <property type="match status" value="1"/>
</dbReference>
<feature type="chain" id="PRO_5046820066" evidence="2">
    <location>
        <begin position="32"/>
        <end position="333"/>
    </location>
</feature>
<keyword evidence="3" id="KW-0378">Hydrolase</keyword>
<dbReference type="Pfam" id="PF25182">
    <property type="entry name" value="NonGDSL"/>
    <property type="match status" value="1"/>
</dbReference>
<reference evidence="3 4" key="1">
    <citation type="submission" date="2022-04" db="EMBL/GenBank/DDBJ databases">
        <authorList>
            <person name="Grouzdev D.S."/>
            <person name="Pantiukh K.S."/>
            <person name="Krutkina M.S."/>
        </authorList>
    </citation>
    <scope>NUCLEOTIDE SEQUENCE [LARGE SCALE GENOMIC DNA]</scope>
    <source>
        <strain evidence="3 4">6x-1</strain>
    </source>
</reference>
<dbReference type="InterPro" id="IPR051532">
    <property type="entry name" value="Ester_Hydrolysis_Enzymes"/>
</dbReference>
<feature type="region of interest" description="Disordered" evidence="1">
    <location>
        <begin position="264"/>
        <end position="288"/>
    </location>
</feature>
<dbReference type="Proteomes" id="UP001203284">
    <property type="component" value="Unassembled WGS sequence"/>
</dbReference>
<dbReference type="PANTHER" id="PTHR30383:SF5">
    <property type="entry name" value="SGNH HYDROLASE-TYPE ESTERASE DOMAIN-CONTAINING PROTEIN"/>
    <property type="match status" value="1"/>
</dbReference>
<dbReference type="GO" id="GO:0016787">
    <property type="term" value="F:hydrolase activity"/>
    <property type="evidence" value="ECO:0007669"/>
    <property type="project" value="UniProtKB-KW"/>
</dbReference>
<accession>A0ABT0DA35</accession>
<name>A0ABT0DA35_9HYPH</name>
<keyword evidence="4" id="KW-1185">Reference proteome</keyword>
<evidence type="ECO:0000256" key="1">
    <source>
        <dbReference type="SAM" id="MobiDB-lite"/>
    </source>
</evidence>
<sequence>MKTFSCLPRHARLALAPAALAAALAGGPLFAVQPAAATTLLPAACPADATLVKLGKPMPRLAAAIAGTGTVTIVAIGSSSTAGAGASAPALTYPARLQALLRQRYPGRDITVINRGINGQDGPEMLARFDTDVAALKPDLVIWQAGVNALFRADGLATAGGILREAIARTRAIGADMLIVDAQYAPRIVADADTAPMVTLMSSIGEEENVPVFHRFSLMREWHEADGMPFEAFLWKDKFHMNDWGYDCFSRDLARAISANVDSQQRSADARPAAVPASAPANTPAKPLGITATSAVIPASATSDAVSAAKASTATAGPTAKTTNATKTATATD</sequence>
<feature type="signal peptide" evidence="2">
    <location>
        <begin position="1"/>
        <end position="31"/>
    </location>
</feature>
<dbReference type="CDD" id="cd00229">
    <property type="entry name" value="SGNH_hydrolase"/>
    <property type="match status" value="1"/>
</dbReference>
<organism evidence="3 4">
    <name type="scientific">Ancylobacter crimeensis</name>
    <dbReference type="NCBI Taxonomy" id="2579147"/>
    <lineage>
        <taxon>Bacteria</taxon>
        <taxon>Pseudomonadati</taxon>
        <taxon>Pseudomonadota</taxon>
        <taxon>Alphaproteobacteria</taxon>
        <taxon>Hyphomicrobiales</taxon>
        <taxon>Xanthobacteraceae</taxon>
        <taxon>Ancylobacter</taxon>
    </lineage>
</organism>
<evidence type="ECO:0000256" key="2">
    <source>
        <dbReference type="SAM" id="SignalP"/>
    </source>
</evidence>
<feature type="compositionally biased region" description="Low complexity" evidence="1">
    <location>
        <begin position="270"/>
        <end position="285"/>
    </location>
</feature>
<evidence type="ECO:0000313" key="3">
    <source>
        <dbReference type="EMBL" id="MCK0196797.1"/>
    </source>
</evidence>
<dbReference type="EMBL" id="JALKCH010000004">
    <property type="protein sequence ID" value="MCK0196797.1"/>
    <property type="molecule type" value="Genomic_DNA"/>
</dbReference>
<protein>
    <submittedName>
        <fullName evidence="3">SGNH/GDSL hydrolase family protein</fullName>
    </submittedName>
</protein>
<proteinExistence type="predicted"/>
<gene>
    <name evidence="3" type="ORF">MWN34_07700</name>
</gene>
<dbReference type="InterPro" id="IPR036514">
    <property type="entry name" value="SGNH_hydro_sf"/>
</dbReference>
<evidence type="ECO:0000313" key="4">
    <source>
        <dbReference type="Proteomes" id="UP001203284"/>
    </source>
</evidence>
<feature type="region of interest" description="Disordered" evidence="1">
    <location>
        <begin position="307"/>
        <end position="333"/>
    </location>
</feature>